<dbReference type="EMBL" id="GEBQ01008635">
    <property type="protein sequence ID" value="JAT31342.1"/>
    <property type="molecule type" value="Transcribed_RNA"/>
</dbReference>
<feature type="region of interest" description="Disordered" evidence="2">
    <location>
        <begin position="542"/>
        <end position="604"/>
    </location>
</feature>
<dbReference type="Pfam" id="PF19311">
    <property type="entry name" value="KELAA"/>
    <property type="match status" value="1"/>
</dbReference>
<proteinExistence type="inferred from homology"/>
<feature type="compositionally biased region" description="Low complexity" evidence="2">
    <location>
        <begin position="572"/>
        <end position="581"/>
    </location>
</feature>
<organism evidence="4">
    <name type="scientific">Graphocephala atropunctata</name>
    <dbReference type="NCBI Taxonomy" id="36148"/>
    <lineage>
        <taxon>Eukaryota</taxon>
        <taxon>Metazoa</taxon>
        <taxon>Ecdysozoa</taxon>
        <taxon>Arthropoda</taxon>
        <taxon>Hexapoda</taxon>
        <taxon>Insecta</taxon>
        <taxon>Pterygota</taxon>
        <taxon>Neoptera</taxon>
        <taxon>Paraneoptera</taxon>
        <taxon>Hemiptera</taxon>
        <taxon>Auchenorrhyncha</taxon>
        <taxon>Membracoidea</taxon>
        <taxon>Cicadellidae</taxon>
        <taxon>Cicadellinae</taxon>
        <taxon>Cicadellini</taxon>
        <taxon>Graphocephala</taxon>
    </lineage>
</organism>
<evidence type="ECO:0000256" key="1">
    <source>
        <dbReference type="ARBA" id="ARBA00024336"/>
    </source>
</evidence>
<dbReference type="Pfam" id="PF10257">
    <property type="entry name" value="RAI16-like"/>
    <property type="match status" value="2"/>
</dbReference>
<feature type="domain" description="FHF complex subunit HOOK-interacting protein C-terminal" evidence="3">
    <location>
        <begin position="614"/>
        <end position="705"/>
    </location>
</feature>
<evidence type="ECO:0000259" key="3">
    <source>
        <dbReference type="Pfam" id="PF19314"/>
    </source>
</evidence>
<dbReference type="PANTHER" id="PTHR21705">
    <property type="entry name" value="RAI16 PROTEIN-RELATED"/>
    <property type="match status" value="1"/>
</dbReference>
<dbReference type="InterPro" id="IPR045669">
    <property type="entry name" value="FHIP_C"/>
</dbReference>
<comment type="similarity">
    <text evidence="1">Belongs to the FHIP family.</text>
</comment>
<accession>A0A1B6M5Z2</accession>
<dbReference type="InterPro" id="IPR019384">
    <property type="entry name" value="FHIP"/>
</dbReference>
<dbReference type="Pfam" id="PF19314">
    <property type="entry name" value="DUF5917"/>
    <property type="match status" value="1"/>
</dbReference>
<evidence type="ECO:0000313" key="4">
    <source>
        <dbReference type="EMBL" id="JAT31342.1"/>
    </source>
</evidence>
<name>A0A1B6M5Z2_9HEMI</name>
<dbReference type="PANTHER" id="PTHR21705:SF11">
    <property type="entry name" value="FHIP FAMILY PROTEIN CG3558"/>
    <property type="match status" value="1"/>
</dbReference>
<sequence length="811" mass="90606">MSWLKSNSLGSSFIKLKSSSPPKECDPSACYESFKRHWQQTNDIIEKTEPIKNPPRTDDILGVVNHLDHLVTLLLIEMRSTQETKPCLEFLLSENLLDKLFSWSTQTGRYGNALKLEQIRLYETLVSHLHAQLLIHESFQRPLQALLSSCVGQLFSVEVEKRLVGLLNQLCVCLVQHTQLLTLFFEEAKDDQPARFTIFSLLIHYVHRDGALGQQARDALLLCMVLSKTDQPVAEFIAHQSTVCPVLATGLSGLYSALPRKLSVIVEDWHRFTPDDVNEIPELVAFMNNLEFCNAVVQVAHPAIRSQLLEYLYQGFLVPVMGPALLQETGMTEGYGSLSLSPLQLLQSLYVQLTGSMLQSTEEELTAATAYFDLFIRSLTEPGLLHSFICFTLRNTYDGQRIIDSLVQRIKATSRLCLVTLALLETLVDLNCEDVMLELVLRHLVPCSHVMLSQRSRVRHVDPYCRSADKLLSLAPNIPRLEVSEGSLYGDYQAYLHDARNKIVSCTAATSIWMYPYDGENPPHSGLPARPMDLPVTVDTEADHSLPSADDGSSGYESFALKGGGSGRGSECESPCSSGGAESEGDVNRNYSPSKGPTPRPALYNTEFNTTPTIGPFLDMLLSKLEGMLSHDLYTNLRLTGLISRLAVYPQPLLHSLLLDHSLVFQPSIRSLFQVLGSLKQRIEAALAVEARGLEGMVREAQFYLLEREDRLVNMRRHALEAPCSLPSTIHLSADPFDRGDSKRRSLSMAFSSVFRRNGTSPAKDTQSHSRYLRQDGQSQTRQVVMCAVILDEWLKELAAISQEHMILKIS</sequence>
<dbReference type="AlphaFoldDB" id="A0A1B6M5Z2"/>
<gene>
    <name evidence="4" type="ORF">g.20367</name>
</gene>
<reference evidence="4" key="1">
    <citation type="submission" date="2015-11" db="EMBL/GenBank/DDBJ databases">
        <title>De novo transcriptome assembly of four potential Pierce s Disease insect vectors from Arizona vineyards.</title>
        <authorList>
            <person name="Tassone E.E."/>
        </authorList>
    </citation>
    <scope>NUCLEOTIDE SEQUENCE</scope>
</reference>
<dbReference type="InterPro" id="IPR045668">
    <property type="entry name" value="FHIP_KELAA_motif"/>
</dbReference>
<protein>
    <recommendedName>
        <fullName evidence="3">FHF complex subunit HOOK-interacting protein C-terminal domain-containing protein</fullName>
    </recommendedName>
</protein>
<evidence type="ECO:0000256" key="2">
    <source>
        <dbReference type="SAM" id="MobiDB-lite"/>
    </source>
</evidence>